<proteinExistence type="predicted"/>
<feature type="region of interest" description="Disordered" evidence="2">
    <location>
        <begin position="576"/>
        <end position="643"/>
    </location>
</feature>
<gene>
    <name evidence="3" type="ORF">BDV98DRAFT_606245</name>
</gene>
<feature type="compositionally biased region" description="Basic and acidic residues" evidence="2">
    <location>
        <begin position="589"/>
        <end position="599"/>
    </location>
</feature>
<dbReference type="AlphaFoldDB" id="A0A5C3QFX2"/>
<reference evidence="3 4" key="1">
    <citation type="journal article" date="2019" name="Nat. Ecol. Evol.">
        <title>Megaphylogeny resolves global patterns of mushroom evolution.</title>
        <authorList>
            <person name="Varga T."/>
            <person name="Krizsan K."/>
            <person name="Foldi C."/>
            <person name="Dima B."/>
            <person name="Sanchez-Garcia M."/>
            <person name="Sanchez-Ramirez S."/>
            <person name="Szollosi G.J."/>
            <person name="Szarkandi J.G."/>
            <person name="Papp V."/>
            <person name="Albert L."/>
            <person name="Andreopoulos W."/>
            <person name="Angelini C."/>
            <person name="Antonin V."/>
            <person name="Barry K.W."/>
            <person name="Bougher N.L."/>
            <person name="Buchanan P."/>
            <person name="Buyck B."/>
            <person name="Bense V."/>
            <person name="Catcheside P."/>
            <person name="Chovatia M."/>
            <person name="Cooper J."/>
            <person name="Damon W."/>
            <person name="Desjardin D."/>
            <person name="Finy P."/>
            <person name="Geml J."/>
            <person name="Haridas S."/>
            <person name="Hughes K."/>
            <person name="Justo A."/>
            <person name="Karasinski D."/>
            <person name="Kautmanova I."/>
            <person name="Kiss B."/>
            <person name="Kocsube S."/>
            <person name="Kotiranta H."/>
            <person name="LaButti K.M."/>
            <person name="Lechner B.E."/>
            <person name="Liimatainen K."/>
            <person name="Lipzen A."/>
            <person name="Lukacs Z."/>
            <person name="Mihaltcheva S."/>
            <person name="Morgado L.N."/>
            <person name="Niskanen T."/>
            <person name="Noordeloos M.E."/>
            <person name="Ohm R.A."/>
            <person name="Ortiz-Santana B."/>
            <person name="Ovrebo C."/>
            <person name="Racz N."/>
            <person name="Riley R."/>
            <person name="Savchenko A."/>
            <person name="Shiryaev A."/>
            <person name="Soop K."/>
            <person name="Spirin V."/>
            <person name="Szebenyi C."/>
            <person name="Tomsovsky M."/>
            <person name="Tulloss R.E."/>
            <person name="Uehling J."/>
            <person name="Grigoriev I.V."/>
            <person name="Vagvolgyi C."/>
            <person name="Papp T."/>
            <person name="Martin F.M."/>
            <person name="Miettinen O."/>
            <person name="Hibbett D.S."/>
            <person name="Nagy L.G."/>
        </authorList>
    </citation>
    <scope>NUCLEOTIDE SEQUENCE [LARGE SCALE GENOMIC DNA]</scope>
    <source>
        <strain evidence="3 4">CBS 309.79</strain>
    </source>
</reference>
<feature type="compositionally biased region" description="Basic and acidic residues" evidence="2">
    <location>
        <begin position="476"/>
        <end position="487"/>
    </location>
</feature>
<organism evidence="3 4">
    <name type="scientific">Pterulicium gracile</name>
    <dbReference type="NCBI Taxonomy" id="1884261"/>
    <lineage>
        <taxon>Eukaryota</taxon>
        <taxon>Fungi</taxon>
        <taxon>Dikarya</taxon>
        <taxon>Basidiomycota</taxon>
        <taxon>Agaricomycotina</taxon>
        <taxon>Agaricomycetes</taxon>
        <taxon>Agaricomycetidae</taxon>
        <taxon>Agaricales</taxon>
        <taxon>Pleurotineae</taxon>
        <taxon>Pterulaceae</taxon>
        <taxon>Pterulicium</taxon>
    </lineage>
</organism>
<dbReference type="OrthoDB" id="441660at2759"/>
<feature type="compositionally biased region" description="Basic and acidic residues" evidence="2">
    <location>
        <begin position="439"/>
        <end position="450"/>
    </location>
</feature>
<keyword evidence="1" id="KW-0175">Coiled coil</keyword>
<protein>
    <submittedName>
        <fullName evidence="3">Uncharacterized protein</fullName>
    </submittedName>
</protein>
<evidence type="ECO:0000256" key="2">
    <source>
        <dbReference type="SAM" id="MobiDB-lite"/>
    </source>
</evidence>
<feature type="region of interest" description="Disordered" evidence="2">
    <location>
        <begin position="425"/>
        <end position="487"/>
    </location>
</feature>
<name>A0A5C3QFX2_9AGAR</name>
<evidence type="ECO:0000256" key="1">
    <source>
        <dbReference type="SAM" id="Coils"/>
    </source>
</evidence>
<evidence type="ECO:0000313" key="4">
    <source>
        <dbReference type="Proteomes" id="UP000305067"/>
    </source>
</evidence>
<accession>A0A5C3QFX2</accession>
<evidence type="ECO:0000313" key="3">
    <source>
        <dbReference type="EMBL" id="TFK99048.1"/>
    </source>
</evidence>
<feature type="coiled-coil region" evidence="1">
    <location>
        <begin position="70"/>
        <end position="163"/>
    </location>
</feature>
<dbReference type="Proteomes" id="UP000305067">
    <property type="component" value="Unassembled WGS sequence"/>
</dbReference>
<dbReference type="EMBL" id="ML178835">
    <property type="protein sequence ID" value="TFK99048.1"/>
    <property type="molecule type" value="Genomic_DNA"/>
</dbReference>
<feature type="region of interest" description="Disordered" evidence="2">
    <location>
        <begin position="347"/>
        <end position="392"/>
    </location>
</feature>
<keyword evidence="4" id="KW-1185">Reference proteome</keyword>
<feature type="compositionally biased region" description="Polar residues" evidence="2">
    <location>
        <begin position="616"/>
        <end position="643"/>
    </location>
</feature>
<sequence length="643" mass="70716">MALLSDRDGELAIANAHFLASETSRRALQEQVNLSRGKNQQVEVLANELANSQTALQSLQVVFAEAVLERDRLAGQKETHAAEIAELKERLADTGQTDVGKVSLLKERLADAEQMLEQVLSASMIQEETAVLTAQQALRITELEEEILRVAQLEEQASRVAELEEQASRIPGLEQKVSRVPELEQHASRIPELEQQASRIPQLEEQVLRIPELEMQVDRIPELVEEASSHAKLSERAAHLEGLLAGNPELEEQLTQLPSLREQASLVSQLEDQLKTAEQSISTLEPDKADLLRRIVAANFTTAAKPAAPSLESDSGHLHFFIAGLRQTNGRLKAEIKGLSTKLESCACSDNQPLPSRSSSRCSSVFTSRDGTLSSRRQQSEGSGSRAGHEGRAFADVKAENKFLIGQLRWIQDLELGPLPAAENGRLLTGSGGDDEEQGRDGVEASKLGDDASPDSDTTTAALRGHSVTTETELSYDDHDAHNRKDEQPLQLVNERHIVHRLPLHLADHPLLGFNRRPTPLAVKEERTINIPASILFHPLIQLLRSCASSRKPSMHHISEAPDCPAETAIRVKEERVRKANAPPSGVSDSKRSKLETSKKYPARNEQSGDTERQENCNSRPQSAIQDPSPTISHLNAKTQFSN</sequence>
<feature type="compositionally biased region" description="Low complexity" evidence="2">
    <location>
        <begin position="356"/>
        <end position="386"/>
    </location>
</feature>